<dbReference type="InterPro" id="IPR000847">
    <property type="entry name" value="LysR_HTH_N"/>
</dbReference>
<keyword evidence="2" id="KW-0805">Transcription regulation</keyword>
<dbReference type="Pfam" id="PF00126">
    <property type="entry name" value="HTH_1"/>
    <property type="match status" value="1"/>
</dbReference>
<keyword evidence="3" id="KW-0238">DNA-binding</keyword>
<dbReference type="SUPFAM" id="SSF53850">
    <property type="entry name" value="Periplasmic binding protein-like II"/>
    <property type="match status" value="1"/>
</dbReference>
<evidence type="ECO:0000313" key="6">
    <source>
        <dbReference type="EMBL" id="AJP60134.1"/>
    </source>
</evidence>
<dbReference type="Pfam" id="PF03466">
    <property type="entry name" value="LysR_substrate"/>
    <property type="match status" value="1"/>
</dbReference>
<evidence type="ECO:0000256" key="2">
    <source>
        <dbReference type="ARBA" id="ARBA00023015"/>
    </source>
</evidence>
<keyword evidence="4" id="KW-0804">Transcription</keyword>
<dbReference type="PROSITE" id="PS50931">
    <property type="entry name" value="HTH_LYSR"/>
    <property type="match status" value="1"/>
</dbReference>
<dbReference type="PANTHER" id="PTHR30579">
    <property type="entry name" value="TRANSCRIPTIONAL REGULATOR"/>
    <property type="match status" value="1"/>
</dbReference>
<feature type="domain" description="HTH lysR-type" evidence="5">
    <location>
        <begin position="2"/>
        <end position="58"/>
    </location>
</feature>
<reference evidence="7" key="1">
    <citation type="submission" date="2015-02" db="EMBL/GenBank/DDBJ databases">
        <title>Complete Genome Sequencing of Pandoraea vervacti NS15 sp. nov.</title>
        <authorList>
            <person name="Chan K.-G."/>
        </authorList>
    </citation>
    <scope>NUCLEOTIDE SEQUENCE [LARGE SCALE GENOMIC DNA]</scope>
    <source>
        <strain evidence="7">NS15</strain>
        <plasmid evidence="7">pPV15</plasmid>
    </source>
</reference>
<evidence type="ECO:0000256" key="4">
    <source>
        <dbReference type="ARBA" id="ARBA00023163"/>
    </source>
</evidence>
<accession>A0ABM5T5H1</accession>
<dbReference type="PANTHER" id="PTHR30579:SF2">
    <property type="entry name" value="HTH-TYPE TRANSCRIPTIONAL REGULATOR ARGP"/>
    <property type="match status" value="1"/>
</dbReference>
<comment type="similarity">
    <text evidence="1">Belongs to the LysR transcriptional regulatory family.</text>
</comment>
<organism evidence="6 7">
    <name type="scientific">Pandoraea vervacti</name>
    <dbReference type="NCBI Taxonomy" id="656178"/>
    <lineage>
        <taxon>Bacteria</taxon>
        <taxon>Pseudomonadati</taxon>
        <taxon>Pseudomonadota</taxon>
        <taxon>Betaproteobacteria</taxon>
        <taxon>Burkholderiales</taxon>
        <taxon>Burkholderiaceae</taxon>
        <taxon>Pandoraea</taxon>
    </lineage>
</organism>
<dbReference type="RefSeq" id="WP_044458676.1">
    <property type="nucleotide sequence ID" value="NZ_CP010898.2"/>
</dbReference>
<name>A0ABM5T5H1_9BURK</name>
<dbReference type="InterPro" id="IPR017685">
    <property type="entry name" value="ArgP"/>
</dbReference>
<proteinExistence type="inferred from homology"/>
<evidence type="ECO:0000256" key="3">
    <source>
        <dbReference type="ARBA" id="ARBA00023125"/>
    </source>
</evidence>
<evidence type="ECO:0000256" key="1">
    <source>
        <dbReference type="ARBA" id="ARBA00009437"/>
    </source>
</evidence>
<dbReference type="InterPro" id="IPR036388">
    <property type="entry name" value="WH-like_DNA-bd_sf"/>
</dbReference>
<keyword evidence="7" id="KW-1185">Reference proteome</keyword>
<gene>
    <name evidence="6" type="ORF">UC34_24775</name>
</gene>
<dbReference type="NCBIfam" id="NF009888">
    <property type="entry name" value="PRK13348.1"/>
    <property type="match status" value="1"/>
</dbReference>
<protein>
    <submittedName>
        <fullName evidence="6">Transcriptional regulator ArgP</fullName>
    </submittedName>
</protein>
<dbReference type="SUPFAM" id="SSF46785">
    <property type="entry name" value="Winged helix' DNA-binding domain"/>
    <property type="match status" value="1"/>
</dbReference>
<dbReference type="EMBL" id="CP010898">
    <property type="protein sequence ID" value="AJP60134.1"/>
    <property type="molecule type" value="Genomic_DNA"/>
</dbReference>
<geneLocation type="plasmid" evidence="6 7">
    <name>pPV15</name>
</geneLocation>
<dbReference type="InterPro" id="IPR050176">
    <property type="entry name" value="LTTR"/>
</dbReference>
<dbReference type="Gene3D" id="3.40.190.290">
    <property type="match status" value="1"/>
</dbReference>
<evidence type="ECO:0000259" key="5">
    <source>
        <dbReference type="PROSITE" id="PS50931"/>
    </source>
</evidence>
<sequence>MFDREKLEAFASVARHKSFEEAASYLRLTRGAVSQRVRALEESLSCVLLIRSRPMVLTEDGCHLLRHIQALELLEAETLLTVSGERRDDMPIRVALGVNADSLATWFRPVLTELTTKNWVALEVVVDDQAHTAALLQRGEVMGCISVDSSSQKGFVSESIGAMRYRCVAKRSLVEHRFKDGFDMPSVLKTNAILFNRKDELHEMFLANHFGFAVNSFPRHYVPSAEMLYNMIREGIGYGLVPEVQSRTAIDSGELVDLAPNCPLDMQLFWHRWEVEPAICEAITATVRKHALQMLVQKV</sequence>
<evidence type="ECO:0000313" key="7">
    <source>
        <dbReference type="Proteomes" id="UP000035085"/>
    </source>
</evidence>
<dbReference type="NCBIfam" id="NF002964">
    <property type="entry name" value="PRK03635.1"/>
    <property type="match status" value="1"/>
</dbReference>
<dbReference type="Gene3D" id="1.10.10.10">
    <property type="entry name" value="Winged helix-like DNA-binding domain superfamily/Winged helix DNA-binding domain"/>
    <property type="match status" value="1"/>
</dbReference>
<dbReference type="Proteomes" id="UP000035085">
    <property type="component" value="Plasmid pPV15"/>
</dbReference>
<dbReference type="NCBIfam" id="TIGR03298">
    <property type="entry name" value="argP"/>
    <property type="match status" value="1"/>
</dbReference>
<dbReference type="InterPro" id="IPR036390">
    <property type="entry name" value="WH_DNA-bd_sf"/>
</dbReference>
<keyword evidence="6" id="KW-0614">Plasmid</keyword>
<dbReference type="InterPro" id="IPR005119">
    <property type="entry name" value="LysR_subst-bd"/>
</dbReference>